<feature type="transmembrane region" description="Helical" evidence="7">
    <location>
        <begin position="239"/>
        <end position="259"/>
    </location>
</feature>
<evidence type="ECO:0000256" key="4">
    <source>
        <dbReference type="ARBA" id="ARBA00022989"/>
    </source>
</evidence>
<evidence type="ECO:0000259" key="9">
    <source>
        <dbReference type="PROSITE" id="PS51382"/>
    </source>
</evidence>
<comment type="similarity">
    <text evidence="2">Belongs to the SYG1 (TC 2.A.94) family.</text>
</comment>
<feature type="transmembrane region" description="Helical" evidence="7">
    <location>
        <begin position="499"/>
        <end position="517"/>
    </location>
</feature>
<keyword evidence="4 7" id="KW-1133">Transmembrane helix</keyword>
<evidence type="ECO:0000313" key="10">
    <source>
        <dbReference type="EMBL" id="ORD94137.1"/>
    </source>
</evidence>
<sequence length="615" mass="71237">MGYGSYIRNNEVHEWSDFYVKYARMSRHIGKSSFRRLIGLEIEKVDKFYGLLERKAVDEKQKILGEVERDISRELFEETDKIGRNVVYGGIGRESLVATDESERNEDEFVSNTDWKCETETETRQLGVMRFITMPGAFRRRKKEKHITELLHSLLKIKSYREINNTGLHKLIKKHKNSTKGREDCSEMLKRAHFHVSRTTEQVRAAIKSIYKALFAKNNPKQARRLFKRLRRGLISSDILYVVAGFLSGVNSVLAAHRFPNGPFFAANNVFLGFILFGLCMKFFKFSKINYKFIFNFDYSSTMSNGRYLLLVSAMNTLYVAFSHAVGASLGHLAFLGFCFMFLTMPLNICFASSRYYLLSAVGRAIFKPLSTIRFRHFYFVDVIQSFSFSITRLMTAAGCSNRAIQATVVGVFPLVRILQCFKRFSGSRLVFPHIFNALKYLMAIYVLVLRTIHGYAEKKAAESVATACFILVGSLYAFIWDVFVDFSIVRSKFMFSRVFYAYFILFDFVARFSWIVEFFELVHEADRPQLALLIVLAEIVRRFIWTVVRVEVEHLNNCDELRANKVLQLTSGELFYKRDQEQKNKIDDESSQQSTVTLNTESTYETSYDTANEE</sequence>
<feature type="transmembrane region" description="Helical" evidence="7">
    <location>
        <begin position="308"/>
        <end position="327"/>
    </location>
</feature>
<keyword evidence="3 7" id="KW-0812">Transmembrane</keyword>
<dbReference type="PANTHER" id="PTHR10783:SF78">
    <property type="entry name" value="SPX AND EXS DOMAIN-CONTAINING PROTEIN 2-RELATED"/>
    <property type="match status" value="1"/>
</dbReference>
<comment type="subcellular location">
    <subcellularLocation>
        <location evidence="1">Membrane</location>
        <topology evidence="1">Multi-pass membrane protein</topology>
    </subcellularLocation>
</comment>
<proteinExistence type="inferred from homology"/>
<keyword evidence="5 7" id="KW-0472">Membrane</keyword>
<feature type="domain" description="SPX" evidence="9">
    <location>
        <begin position="1"/>
        <end position="189"/>
    </location>
</feature>
<evidence type="ECO:0000256" key="1">
    <source>
        <dbReference type="ARBA" id="ARBA00004141"/>
    </source>
</evidence>
<dbReference type="GO" id="GO:0005886">
    <property type="term" value="C:plasma membrane"/>
    <property type="evidence" value="ECO:0007669"/>
    <property type="project" value="TreeGrafter"/>
</dbReference>
<dbReference type="PROSITE" id="PS51382">
    <property type="entry name" value="SPX"/>
    <property type="match status" value="1"/>
</dbReference>
<dbReference type="GO" id="GO:0016036">
    <property type="term" value="P:cellular response to phosphate starvation"/>
    <property type="evidence" value="ECO:0007669"/>
    <property type="project" value="TreeGrafter"/>
</dbReference>
<evidence type="ECO:0000313" key="11">
    <source>
        <dbReference type="Proteomes" id="UP000192639"/>
    </source>
</evidence>
<feature type="transmembrane region" description="Helical" evidence="7">
    <location>
        <begin position="465"/>
        <end position="487"/>
    </location>
</feature>
<dbReference type="PANTHER" id="PTHR10783">
    <property type="entry name" value="XENOTROPIC AND POLYTROPIC RETROVIRUS RECEPTOR 1-RELATED"/>
    <property type="match status" value="1"/>
</dbReference>
<dbReference type="PROSITE" id="PS51380">
    <property type="entry name" value="EXS"/>
    <property type="match status" value="1"/>
</dbReference>
<reference evidence="10 11" key="1">
    <citation type="journal article" date="2017" name="Environ. Microbiol.">
        <title>Decay of the glycolytic pathway and adaptation to intranuclear parasitism within Enterocytozoonidae microsporidia.</title>
        <authorList>
            <person name="Wiredu Boakye D."/>
            <person name="Jaroenlak P."/>
            <person name="Prachumwat A."/>
            <person name="Williams T.A."/>
            <person name="Bateman K.S."/>
            <person name="Itsathitphaisarn O."/>
            <person name="Sritunyalucksana K."/>
            <person name="Paszkiewicz K.H."/>
            <person name="Moore K.A."/>
            <person name="Stentiford G.D."/>
            <person name="Williams B.A."/>
        </authorList>
    </citation>
    <scope>NUCLEOTIDE SEQUENCE [LARGE SCALE GENOMIC DNA]</scope>
    <source>
        <strain evidence="10 11">GB1</strain>
    </source>
</reference>
<keyword evidence="11" id="KW-1185">Reference proteome</keyword>
<evidence type="ECO:0000256" key="5">
    <source>
        <dbReference type="ARBA" id="ARBA00023136"/>
    </source>
</evidence>
<dbReference type="AlphaFoldDB" id="A0A1Y1S6T6"/>
<dbReference type="OrthoDB" id="9970435at2759"/>
<comment type="caution">
    <text evidence="10">The sequence shown here is derived from an EMBL/GenBank/DDBJ whole genome shotgun (WGS) entry which is preliminary data.</text>
</comment>
<feature type="region of interest" description="Disordered" evidence="6">
    <location>
        <begin position="582"/>
        <end position="615"/>
    </location>
</feature>
<evidence type="ECO:0000256" key="7">
    <source>
        <dbReference type="SAM" id="Phobius"/>
    </source>
</evidence>
<dbReference type="VEuPathDB" id="MicrosporidiaDB:ECANGB1_1110"/>
<dbReference type="InterPro" id="IPR004331">
    <property type="entry name" value="SPX_dom"/>
</dbReference>
<feature type="domain" description="EXS" evidence="8">
    <location>
        <begin position="397"/>
        <end position="582"/>
    </location>
</feature>
<accession>A0A1Y1S6T6</accession>
<dbReference type="Proteomes" id="UP000192639">
    <property type="component" value="Unassembled WGS sequence"/>
</dbReference>
<feature type="transmembrane region" description="Helical" evidence="7">
    <location>
        <begin position="434"/>
        <end position="453"/>
    </location>
</feature>
<protein>
    <submittedName>
        <fullName evidence="10">PHO1</fullName>
    </submittedName>
</protein>
<organism evidence="10 11">
    <name type="scientific">Enterospora canceri</name>
    <dbReference type="NCBI Taxonomy" id="1081671"/>
    <lineage>
        <taxon>Eukaryota</taxon>
        <taxon>Fungi</taxon>
        <taxon>Fungi incertae sedis</taxon>
        <taxon>Microsporidia</taxon>
        <taxon>Enterocytozoonidae</taxon>
        <taxon>Enterospora</taxon>
    </lineage>
</organism>
<dbReference type="GO" id="GO:0005794">
    <property type="term" value="C:Golgi apparatus"/>
    <property type="evidence" value="ECO:0007669"/>
    <property type="project" value="TreeGrafter"/>
</dbReference>
<dbReference type="GO" id="GO:0000822">
    <property type="term" value="F:inositol hexakisphosphate binding"/>
    <property type="evidence" value="ECO:0007669"/>
    <property type="project" value="TreeGrafter"/>
</dbReference>
<dbReference type="EMBL" id="LWDP01000031">
    <property type="protein sequence ID" value="ORD94137.1"/>
    <property type="molecule type" value="Genomic_DNA"/>
</dbReference>
<dbReference type="InterPro" id="IPR004342">
    <property type="entry name" value="EXS_C"/>
</dbReference>
<feature type="transmembrane region" description="Helical" evidence="7">
    <location>
        <begin position="265"/>
        <end position="284"/>
    </location>
</feature>
<name>A0A1Y1S6T6_9MICR</name>
<evidence type="ECO:0000259" key="8">
    <source>
        <dbReference type="PROSITE" id="PS51380"/>
    </source>
</evidence>
<dbReference type="GO" id="GO:0006817">
    <property type="term" value="P:phosphate ion transport"/>
    <property type="evidence" value="ECO:0007669"/>
    <property type="project" value="TreeGrafter"/>
</dbReference>
<feature type="compositionally biased region" description="Polar residues" evidence="6">
    <location>
        <begin position="592"/>
        <end position="615"/>
    </location>
</feature>
<evidence type="ECO:0000256" key="2">
    <source>
        <dbReference type="ARBA" id="ARBA00009665"/>
    </source>
</evidence>
<gene>
    <name evidence="10" type="primary">PHO1</name>
    <name evidence="10" type="ORF">ECANGB1_1110</name>
</gene>
<evidence type="ECO:0000256" key="3">
    <source>
        <dbReference type="ARBA" id="ARBA00022692"/>
    </source>
</evidence>
<evidence type="ECO:0000256" key="6">
    <source>
        <dbReference type="SAM" id="MobiDB-lite"/>
    </source>
</evidence>
<feature type="transmembrane region" description="Helical" evidence="7">
    <location>
        <begin position="333"/>
        <end position="358"/>
    </location>
</feature>
<dbReference type="Pfam" id="PF03124">
    <property type="entry name" value="EXS"/>
    <property type="match status" value="1"/>
</dbReference>